<sequence>MGIVISPNDLVSPAATPAWPLTITLLTSLFALLLSRLTRHVLSALPATHRYHRYPAETQRRLFAQTSTLLLKLVLLFYLLPFLPSLQASDATKEELDALTAVLAGMYIFDLSHHHARDVYFLHHILVLICALLLPRASGETQQLLTRFLTPFMVGVVLADSQIEIAWLIFRLSPLDSPRTKMCLALLAQGNRAVRIFQWLWAAVYLRDVARLLGPGIVVVGFWAWCEWWTVGLCFCIAECEGEAVYELVERRGGPVREVVRAAGMLGRLGRRVLWPWI</sequence>
<feature type="transmembrane region" description="Helical" evidence="1">
    <location>
        <begin position="119"/>
        <end position="137"/>
    </location>
</feature>
<evidence type="ECO:0000256" key="1">
    <source>
        <dbReference type="SAM" id="Phobius"/>
    </source>
</evidence>
<reference evidence="2 3" key="1">
    <citation type="submission" date="2019-09" db="EMBL/GenBank/DDBJ databases">
        <title>Draft genome of the ectomycorrhizal ascomycete Sphaerosporella brunnea.</title>
        <authorList>
            <consortium name="DOE Joint Genome Institute"/>
            <person name="Benucci G.M."/>
            <person name="Marozzi G."/>
            <person name="Antonielli L."/>
            <person name="Sanchez S."/>
            <person name="Marco P."/>
            <person name="Wang X."/>
            <person name="Falini L.B."/>
            <person name="Barry K."/>
            <person name="Haridas S."/>
            <person name="Lipzen A."/>
            <person name="Labutti K."/>
            <person name="Grigoriev I.V."/>
            <person name="Murat C."/>
            <person name="Martin F."/>
            <person name="Albertini E."/>
            <person name="Donnini D."/>
            <person name="Bonito G."/>
        </authorList>
    </citation>
    <scope>NUCLEOTIDE SEQUENCE [LARGE SCALE GENOMIC DNA]</scope>
    <source>
        <strain evidence="2 3">Sb_GMNB300</strain>
    </source>
</reference>
<keyword evidence="3" id="KW-1185">Reference proteome</keyword>
<comment type="caution">
    <text evidence="2">The sequence shown here is derived from an EMBL/GenBank/DDBJ whole genome shotgun (WGS) entry which is preliminary data.</text>
</comment>
<dbReference type="AlphaFoldDB" id="A0A5J5F5C8"/>
<accession>A0A5J5F5C8</accession>
<gene>
    <name evidence="2" type="ORF">FN846DRAFT_904274</name>
</gene>
<dbReference type="Proteomes" id="UP000326924">
    <property type="component" value="Unassembled WGS sequence"/>
</dbReference>
<evidence type="ECO:0000313" key="2">
    <source>
        <dbReference type="EMBL" id="KAA8911570.1"/>
    </source>
</evidence>
<dbReference type="InParanoid" id="A0A5J5F5C8"/>
<organism evidence="2 3">
    <name type="scientific">Sphaerosporella brunnea</name>
    <dbReference type="NCBI Taxonomy" id="1250544"/>
    <lineage>
        <taxon>Eukaryota</taxon>
        <taxon>Fungi</taxon>
        <taxon>Dikarya</taxon>
        <taxon>Ascomycota</taxon>
        <taxon>Pezizomycotina</taxon>
        <taxon>Pezizomycetes</taxon>
        <taxon>Pezizales</taxon>
        <taxon>Pyronemataceae</taxon>
        <taxon>Sphaerosporella</taxon>
    </lineage>
</organism>
<keyword evidence="1" id="KW-0472">Membrane</keyword>
<feature type="transmembrane region" description="Helical" evidence="1">
    <location>
        <begin position="149"/>
        <end position="170"/>
    </location>
</feature>
<keyword evidence="1" id="KW-0812">Transmembrane</keyword>
<proteinExistence type="predicted"/>
<protein>
    <submittedName>
        <fullName evidence="2">Uncharacterized protein</fullName>
    </submittedName>
</protein>
<evidence type="ECO:0000313" key="3">
    <source>
        <dbReference type="Proteomes" id="UP000326924"/>
    </source>
</evidence>
<feature type="transmembrane region" description="Helical" evidence="1">
    <location>
        <begin position="62"/>
        <end position="84"/>
    </location>
</feature>
<dbReference type="EMBL" id="VXIS01000034">
    <property type="protein sequence ID" value="KAA8911570.1"/>
    <property type="molecule type" value="Genomic_DNA"/>
</dbReference>
<name>A0A5J5F5C8_9PEZI</name>
<keyword evidence="1" id="KW-1133">Transmembrane helix</keyword>
<feature type="transmembrane region" description="Helical" evidence="1">
    <location>
        <begin position="18"/>
        <end position="35"/>
    </location>
</feature>